<reference evidence="1" key="1">
    <citation type="submission" date="2022-01" db="EMBL/GenBank/DDBJ databases">
        <authorList>
            <person name="Jo J.-H."/>
            <person name="Im W.-T."/>
        </authorList>
    </citation>
    <scope>NUCLEOTIDE SEQUENCE</scope>
    <source>
        <strain evidence="1">I2-34</strain>
    </source>
</reference>
<dbReference type="RefSeq" id="WP_237819411.1">
    <property type="nucleotide sequence ID" value="NZ_JAKLTQ010000004.1"/>
</dbReference>
<comment type="caution">
    <text evidence="1">The sequence shown here is derived from an EMBL/GenBank/DDBJ whole genome shotgun (WGS) entry which is preliminary data.</text>
</comment>
<dbReference type="Pfam" id="PF11455">
    <property type="entry name" value="MazE-like"/>
    <property type="match status" value="1"/>
</dbReference>
<keyword evidence="2" id="KW-1185">Reference proteome</keyword>
<evidence type="ECO:0000313" key="1">
    <source>
        <dbReference type="EMBL" id="MCG2621813.1"/>
    </source>
</evidence>
<name>A0ABS9L5K0_9MICC</name>
<gene>
    <name evidence="1" type="ORF">LVY72_07765</name>
</gene>
<dbReference type="InterPro" id="IPR021558">
    <property type="entry name" value="MazE-like"/>
</dbReference>
<sequence length="68" mass="7641">MGVRARVSEDRRRMRGQGYRPIQIWVPDVRAQGFSAEAHRQAAAVAAAERDSDDQAFIEAVSAPWDEE</sequence>
<organism evidence="1 2">
    <name type="scientific">Arthrobacter hankyongi</name>
    <dbReference type="NCBI Taxonomy" id="2904801"/>
    <lineage>
        <taxon>Bacteria</taxon>
        <taxon>Bacillati</taxon>
        <taxon>Actinomycetota</taxon>
        <taxon>Actinomycetes</taxon>
        <taxon>Micrococcales</taxon>
        <taxon>Micrococcaceae</taxon>
        <taxon>Arthrobacter</taxon>
    </lineage>
</organism>
<evidence type="ECO:0000313" key="2">
    <source>
        <dbReference type="Proteomes" id="UP001165368"/>
    </source>
</evidence>
<accession>A0ABS9L5K0</accession>
<protein>
    <submittedName>
        <fullName evidence="1">Antitoxin MazE family protein</fullName>
    </submittedName>
</protein>
<proteinExistence type="predicted"/>
<dbReference type="Proteomes" id="UP001165368">
    <property type="component" value="Unassembled WGS sequence"/>
</dbReference>
<dbReference type="EMBL" id="JAKLTQ010000004">
    <property type="protein sequence ID" value="MCG2621813.1"/>
    <property type="molecule type" value="Genomic_DNA"/>
</dbReference>